<gene>
    <name evidence="2" type="ORF">DPMN_171698</name>
</gene>
<reference evidence="2" key="2">
    <citation type="submission" date="2020-11" db="EMBL/GenBank/DDBJ databases">
        <authorList>
            <person name="McCartney M.A."/>
            <person name="Auch B."/>
            <person name="Kono T."/>
            <person name="Mallez S."/>
            <person name="Becker A."/>
            <person name="Gohl D.M."/>
            <person name="Silverstein K.A.T."/>
            <person name="Koren S."/>
            <person name="Bechman K.B."/>
            <person name="Herman A."/>
            <person name="Abrahante J.E."/>
            <person name="Garbe J."/>
        </authorList>
    </citation>
    <scope>NUCLEOTIDE SEQUENCE</scope>
    <source>
        <strain evidence="2">Duluth1</strain>
        <tissue evidence="2">Whole animal</tissue>
    </source>
</reference>
<protein>
    <submittedName>
        <fullName evidence="2">Uncharacterized protein</fullName>
    </submittedName>
</protein>
<keyword evidence="3" id="KW-1185">Reference proteome</keyword>
<organism evidence="2 3">
    <name type="scientific">Dreissena polymorpha</name>
    <name type="common">Zebra mussel</name>
    <name type="synonym">Mytilus polymorpha</name>
    <dbReference type="NCBI Taxonomy" id="45954"/>
    <lineage>
        <taxon>Eukaryota</taxon>
        <taxon>Metazoa</taxon>
        <taxon>Spiralia</taxon>
        <taxon>Lophotrochozoa</taxon>
        <taxon>Mollusca</taxon>
        <taxon>Bivalvia</taxon>
        <taxon>Autobranchia</taxon>
        <taxon>Heteroconchia</taxon>
        <taxon>Euheterodonta</taxon>
        <taxon>Imparidentia</taxon>
        <taxon>Neoheterodontei</taxon>
        <taxon>Myida</taxon>
        <taxon>Dreissenoidea</taxon>
        <taxon>Dreissenidae</taxon>
        <taxon>Dreissena</taxon>
    </lineage>
</organism>
<comment type="caution">
    <text evidence="2">The sequence shown here is derived from an EMBL/GenBank/DDBJ whole genome shotgun (WGS) entry which is preliminary data.</text>
</comment>
<proteinExistence type="predicted"/>
<dbReference type="Proteomes" id="UP000828390">
    <property type="component" value="Unassembled WGS sequence"/>
</dbReference>
<keyword evidence="1" id="KW-0812">Transmembrane</keyword>
<dbReference type="EMBL" id="JAIWYP010000009">
    <property type="protein sequence ID" value="KAH3770411.1"/>
    <property type="molecule type" value="Genomic_DNA"/>
</dbReference>
<reference evidence="2" key="1">
    <citation type="journal article" date="2019" name="bioRxiv">
        <title>The Genome of the Zebra Mussel, Dreissena polymorpha: A Resource for Invasive Species Research.</title>
        <authorList>
            <person name="McCartney M.A."/>
            <person name="Auch B."/>
            <person name="Kono T."/>
            <person name="Mallez S."/>
            <person name="Zhang Y."/>
            <person name="Obille A."/>
            <person name="Becker A."/>
            <person name="Abrahante J.E."/>
            <person name="Garbe J."/>
            <person name="Badalamenti J.P."/>
            <person name="Herman A."/>
            <person name="Mangelson H."/>
            <person name="Liachko I."/>
            <person name="Sullivan S."/>
            <person name="Sone E.D."/>
            <person name="Koren S."/>
            <person name="Silverstein K.A.T."/>
            <person name="Beckman K.B."/>
            <person name="Gohl D.M."/>
        </authorList>
    </citation>
    <scope>NUCLEOTIDE SEQUENCE</scope>
    <source>
        <strain evidence="2">Duluth1</strain>
        <tissue evidence="2">Whole animal</tissue>
    </source>
</reference>
<name>A0A9D4E0U8_DREPO</name>
<evidence type="ECO:0000256" key="1">
    <source>
        <dbReference type="SAM" id="Phobius"/>
    </source>
</evidence>
<feature type="transmembrane region" description="Helical" evidence="1">
    <location>
        <begin position="18"/>
        <end position="35"/>
    </location>
</feature>
<evidence type="ECO:0000313" key="3">
    <source>
        <dbReference type="Proteomes" id="UP000828390"/>
    </source>
</evidence>
<sequence>MKKLHGYGETTSRRPLKLLNIFLPILLCLDMLYFLNRSSFLSMRLQSVLAPYYIRNRTVWSVSSAMPAEVFVPARGTTLHKVPHSLWEPTTTR</sequence>
<dbReference type="AlphaFoldDB" id="A0A9D4E0U8"/>
<keyword evidence="1" id="KW-0472">Membrane</keyword>
<accession>A0A9D4E0U8</accession>
<evidence type="ECO:0000313" key="2">
    <source>
        <dbReference type="EMBL" id="KAH3770411.1"/>
    </source>
</evidence>
<keyword evidence="1" id="KW-1133">Transmembrane helix</keyword>